<dbReference type="SUPFAM" id="SSF46785">
    <property type="entry name" value="Winged helix' DNA-binding domain"/>
    <property type="match status" value="1"/>
</dbReference>
<dbReference type="InterPro" id="IPR002577">
    <property type="entry name" value="HTH_HxlR"/>
</dbReference>
<dbReference type="Pfam" id="PF01638">
    <property type="entry name" value="HxlR"/>
    <property type="match status" value="1"/>
</dbReference>
<dbReference type="InterPro" id="IPR011991">
    <property type="entry name" value="ArsR-like_HTH"/>
</dbReference>
<evidence type="ECO:0000259" key="4">
    <source>
        <dbReference type="PROSITE" id="PS51118"/>
    </source>
</evidence>
<comment type="caution">
    <text evidence="5">The sequence shown here is derived from an EMBL/GenBank/DDBJ whole genome shotgun (WGS) entry which is preliminary data.</text>
</comment>
<dbReference type="PANTHER" id="PTHR33204:SF37">
    <property type="entry name" value="HTH-TYPE TRANSCRIPTIONAL REGULATOR YODB"/>
    <property type="match status" value="1"/>
</dbReference>
<dbReference type="Proteomes" id="UP000634229">
    <property type="component" value="Unassembled WGS sequence"/>
</dbReference>
<evidence type="ECO:0000256" key="1">
    <source>
        <dbReference type="ARBA" id="ARBA00023015"/>
    </source>
</evidence>
<dbReference type="Gene3D" id="1.10.10.10">
    <property type="entry name" value="Winged helix-like DNA-binding domain superfamily/Winged helix DNA-binding domain"/>
    <property type="match status" value="1"/>
</dbReference>
<dbReference type="InterPro" id="IPR036390">
    <property type="entry name" value="WH_DNA-bd_sf"/>
</dbReference>
<evidence type="ECO:0000256" key="3">
    <source>
        <dbReference type="ARBA" id="ARBA00023163"/>
    </source>
</evidence>
<gene>
    <name evidence="5" type="ORF">JK363_17820</name>
</gene>
<evidence type="ECO:0000313" key="6">
    <source>
        <dbReference type="Proteomes" id="UP000634229"/>
    </source>
</evidence>
<sequence>MPEGSAWVAIPDRVEPLATDPALISAFEVLGQKWSGIILHTLAQRPARFSELRGAVSGISDKMLSDRLRELVNRGLVTHTRLPPGPVAYALTSDGHALTPVLDQVASWWKHRAG</sequence>
<feature type="domain" description="HTH hxlR-type" evidence="4">
    <location>
        <begin position="20"/>
        <end position="114"/>
    </location>
</feature>
<dbReference type="EMBL" id="JAERRF010000009">
    <property type="protein sequence ID" value="MBL1098486.1"/>
    <property type="molecule type" value="Genomic_DNA"/>
</dbReference>
<dbReference type="PROSITE" id="PS51118">
    <property type="entry name" value="HTH_HXLR"/>
    <property type="match status" value="1"/>
</dbReference>
<keyword evidence="3" id="KW-0804">Transcription</keyword>
<organism evidence="5 6">
    <name type="scientific">Streptomyces coffeae</name>
    <dbReference type="NCBI Taxonomy" id="621382"/>
    <lineage>
        <taxon>Bacteria</taxon>
        <taxon>Bacillati</taxon>
        <taxon>Actinomycetota</taxon>
        <taxon>Actinomycetes</taxon>
        <taxon>Kitasatosporales</taxon>
        <taxon>Streptomycetaceae</taxon>
        <taxon>Streptomyces</taxon>
    </lineage>
</organism>
<evidence type="ECO:0000313" key="5">
    <source>
        <dbReference type="EMBL" id="MBL1098486.1"/>
    </source>
</evidence>
<evidence type="ECO:0000256" key="2">
    <source>
        <dbReference type="ARBA" id="ARBA00023125"/>
    </source>
</evidence>
<reference evidence="5 6" key="1">
    <citation type="submission" date="2021-01" db="EMBL/GenBank/DDBJ databases">
        <title>WGS of actinomycetes isolated from Thailand.</title>
        <authorList>
            <person name="Thawai C."/>
        </authorList>
    </citation>
    <scope>NUCLEOTIDE SEQUENCE [LARGE SCALE GENOMIC DNA]</scope>
    <source>
        <strain evidence="5 6">CA1R205</strain>
    </source>
</reference>
<keyword evidence="6" id="KW-1185">Reference proteome</keyword>
<dbReference type="InterPro" id="IPR036388">
    <property type="entry name" value="WH-like_DNA-bd_sf"/>
</dbReference>
<protein>
    <submittedName>
        <fullName evidence="5">Helix-turn-helix transcriptional regulator</fullName>
    </submittedName>
</protein>
<name>A0ABS1NFA5_9ACTN</name>
<accession>A0ABS1NFA5</accession>
<proteinExistence type="predicted"/>
<dbReference type="PANTHER" id="PTHR33204">
    <property type="entry name" value="TRANSCRIPTIONAL REGULATOR, MARR FAMILY"/>
    <property type="match status" value="1"/>
</dbReference>
<dbReference type="CDD" id="cd00090">
    <property type="entry name" value="HTH_ARSR"/>
    <property type="match status" value="1"/>
</dbReference>
<keyword evidence="2" id="KW-0238">DNA-binding</keyword>
<keyword evidence="1" id="KW-0805">Transcription regulation</keyword>